<dbReference type="InterPro" id="IPR036388">
    <property type="entry name" value="WH-like_DNA-bd_sf"/>
</dbReference>
<proteinExistence type="predicted"/>
<reference evidence="1 2" key="1">
    <citation type="submission" date="2018-03" db="EMBL/GenBank/DDBJ databases">
        <title>Genome sequence of Clostridium vincentii DSM 10228.</title>
        <authorList>
            <person name="Poehlein A."/>
            <person name="Daniel R."/>
        </authorList>
    </citation>
    <scope>NUCLEOTIDE SEQUENCE [LARGE SCALE GENOMIC DNA]</scope>
    <source>
        <strain evidence="1 2">DSM 10228</strain>
    </source>
</reference>
<dbReference type="Pfam" id="PF14277">
    <property type="entry name" value="DUF4364"/>
    <property type="match status" value="1"/>
</dbReference>
<dbReference type="InterPro" id="IPR025374">
    <property type="entry name" value="DUF4364"/>
</dbReference>
<sequence length="181" mass="20905">MFENTTELAENKLLLLYVLEVLNRPISNTQLTELVLENNLINYFTLQQYVSELDSSQFISYKDINEKKLLAITKKGENVLSFFKDRISPSKITIVNNYLNDKLDLIKKELTVQSDYTLEKNDSFLVDLKALEDNSTLMELKISVPTKKQAITLCSKWQNNPSDIYTNIINLLFSKDGQQEP</sequence>
<dbReference type="AlphaFoldDB" id="A0A2T0BDF8"/>
<dbReference type="OrthoDB" id="9783597at2"/>
<dbReference type="RefSeq" id="WP_106060101.1">
    <property type="nucleotide sequence ID" value="NZ_PVXQ01000022.1"/>
</dbReference>
<organism evidence="1 2">
    <name type="scientific">Clostridium vincentii</name>
    <dbReference type="NCBI Taxonomy" id="52704"/>
    <lineage>
        <taxon>Bacteria</taxon>
        <taxon>Bacillati</taxon>
        <taxon>Bacillota</taxon>
        <taxon>Clostridia</taxon>
        <taxon>Eubacteriales</taxon>
        <taxon>Clostridiaceae</taxon>
        <taxon>Clostridium</taxon>
    </lineage>
</organism>
<gene>
    <name evidence="1" type="ORF">CLVI_21390</name>
</gene>
<name>A0A2T0BDF8_9CLOT</name>
<evidence type="ECO:0000313" key="2">
    <source>
        <dbReference type="Proteomes" id="UP000239471"/>
    </source>
</evidence>
<dbReference type="Proteomes" id="UP000239471">
    <property type="component" value="Unassembled WGS sequence"/>
</dbReference>
<comment type="caution">
    <text evidence="1">The sequence shown here is derived from an EMBL/GenBank/DDBJ whole genome shotgun (WGS) entry which is preliminary data.</text>
</comment>
<keyword evidence="2" id="KW-1185">Reference proteome</keyword>
<dbReference type="EMBL" id="PVXQ01000022">
    <property type="protein sequence ID" value="PRR81931.1"/>
    <property type="molecule type" value="Genomic_DNA"/>
</dbReference>
<protein>
    <recommendedName>
        <fullName evidence="3">DUF4364 domain-containing protein</fullName>
    </recommendedName>
</protein>
<dbReference type="Gene3D" id="1.10.10.10">
    <property type="entry name" value="Winged helix-like DNA-binding domain superfamily/Winged helix DNA-binding domain"/>
    <property type="match status" value="1"/>
</dbReference>
<evidence type="ECO:0008006" key="3">
    <source>
        <dbReference type="Google" id="ProtNLM"/>
    </source>
</evidence>
<evidence type="ECO:0000313" key="1">
    <source>
        <dbReference type="EMBL" id="PRR81931.1"/>
    </source>
</evidence>
<accession>A0A2T0BDF8</accession>